<dbReference type="KEGG" id="lbn:LBUCD034_0936"/>
<dbReference type="OrthoDB" id="9982114at2"/>
<dbReference type="RefSeq" id="WP_014939764.1">
    <property type="nucleotide sequence ID" value="NC_018610.1"/>
</dbReference>
<keyword evidence="1" id="KW-1133">Transmembrane helix</keyword>
<evidence type="ECO:0000313" key="3">
    <source>
        <dbReference type="Proteomes" id="UP000007332"/>
    </source>
</evidence>
<proteinExistence type="predicted"/>
<feature type="transmembrane region" description="Helical" evidence="1">
    <location>
        <begin position="6"/>
        <end position="26"/>
    </location>
</feature>
<keyword evidence="1" id="KW-0812">Transmembrane</keyword>
<keyword evidence="3" id="KW-1185">Reference proteome</keyword>
<gene>
    <name evidence="2" type="ORF">LBUCD034_0936</name>
</gene>
<evidence type="ECO:0000256" key="1">
    <source>
        <dbReference type="SAM" id="Phobius"/>
    </source>
</evidence>
<dbReference type="AlphaFoldDB" id="J9W0A1"/>
<keyword evidence="1" id="KW-0472">Membrane</keyword>
<evidence type="ECO:0000313" key="2">
    <source>
        <dbReference type="EMBL" id="AFR99982.1"/>
    </source>
</evidence>
<name>J9W0A1_LENBU</name>
<sequence length="103" mass="11691">MISNVGYVFAGLGLLFFVLLGLSFVISSINEFRINKQYLPDITKGGNIKIKIDDGNFEYYRVDEVVTYVGDRGKRSVQNDVKQISVHKLTDDEISDELLEVEK</sequence>
<dbReference type="STRING" id="1071400.LBUCD034_0936"/>
<dbReference type="Proteomes" id="UP000007332">
    <property type="component" value="Chromosome"/>
</dbReference>
<organism evidence="2 3">
    <name type="scientific">Lentilactobacillus buchneri subsp. silagei CD034</name>
    <dbReference type="NCBI Taxonomy" id="1071400"/>
    <lineage>
        <taxon>Bacteria</taxon>
        <taxon>Bacillati</taxon>
        <taxon>Bacillota</taxon>
        <taxon>Bacilli</taxon>
        <taxon>Lactobacillales</taxon>
        <taxon>Lactobacillaceae</taxon>
        <taxon>Lentilactobacillus</taxon>
        <taxon>Lentilactobacillus buchneri subsp. silagei</taxon>
    </lineage>
</organism>
<dbReference type="HOGENOM" id="CLU_2260147_0_0_9"/>
<dbReference type="PATRIC" id="fig|1071400.3.peg.890"/>
<dbReference type="eggNOG" id="ENOG5030BP6">
    <property type="taxonomic scope" value="Bacteria"/>
</dbReference>
<dbReference type="EMBL" id="CP003043">
    <property type="protein sequence ID" value="AFR99982.1"/>
    <property type="molecule type" value="Genomic_DNA"/>
</dbReference>
<protein>
    <submittedName>
        <fullName evidence="2">Prophage Lp2 protein 29</fullName>
    </submittedName>
</protein>
<accession>J9W0A1</accession>
<reference evidence="2 3" key="1">
    <citation type="journal article" date="2012" name="J. Biotechnol.">
        <title>Insights into the completely annotated genome of Lactobacillus buchneri CD034, a strain isolated from stable grass silage.</title>
        <authorList>
            <person name="Heinl S."/>
            <person name="Wibberg D."/>
            <person name="Eikmeyer F."/>
            <person name="Szczepanowski R."/>
            <person name="Blom J."/>
            <person name="Linke B."/>
            <person name="Goesmann A."/>
            <person name="Grabherr R."/>
            <person name="Schwab H."/>
            <person name="Puhler A."/>
            <person name="Schluter A."/>
        </authorList>
    </citation>
    <scope>NUCLEOTIDE SEQUENCE [LARGE SCALE GENOMIC DNA]</scope>
    <source>
        <strain evidence="2 3">CD034</strain>
    </source>
</reference>